<keyword evidence="4" id="KW-1185">Reference proteome</keyword>
<sequence>MRAAALFLPVFLPVALSACADHVVGTTRFVAPVGPVGDYAVPVTSVVERKFDGVIRQRYDFSCGSAALATLLRYHYDLAVREDDAFRGMWARGDREQIRRVGFSLLDMKRWLASHQLSADGYKVSLDKIAATGVPGIALIAVKNYRHFVVVKGVQRGEVLLGDPSSGLTVMPRAEFESAWNGIYFVLSQDQARAKSRFNQDRQWIAYTRAPIGGRFADPVSQQALSLTNPFRGDF</sequence>
<comment type="caution">
    <text evidence="3">The sequence shown here is derived from an EMBL/GenBank/DDBJ whole genome shotgun (WGS) entry which is preliminary data.</text>
</comment>
<proteinExistence type="predicted"/>
<feature type="domain" description="Peptidase C39" evidence="2">
    <location>
        <begin position="57"/>
        <end position="187"/>
    </location>
</feature>
<reference evidence="4" key="1">
    <citation type="submission" date="2020-12" db="EMBL/GenBank/DDBJ databases">
        <title>Hymenobacter sp.</title>
        <authorList>
            <person name="Kim M.K."/>
        </authorList>
    </citation>
    <scope>NUCLEOTIDE SEQUENCE [LARGE SCALE GENOMIC DNA]</scope>
    <source>
        <strain evidence="4">BT553</strain>
    </source>
</reference>
<dbReference type="RefSeq" id="WP_199038924.1">
    <property type="nucleotide sequence ID" value="NZ_JAELXS010000007.1"/>
</dbReference>
<feature type="signal peptide" evidence="1">
    <location>
        <begin position="1"/>
        <end position="20"/>
    </location>
</feature>
<organism evidence="3 4">
    <name type="scientific">Sphingomonas mollis</name>
    <dbReference type="NCBI Taxonomy" id="2795726"/>
    <lineage>
        <taxon>Bacteria</taxon>
        <taxon>Pseudomonadati</taxon>
        <taxon>Pseudomonadota</taxon>
        <taxon>Alphaproteobacteria</taxon>
        <taxon>Sphingomonadales</taxon>
        <taxon>Sphingomonadaceae</taxon>
        <taxon>Sphingomonas</taxon>
    </lineage>
</organism>
<keyword evidence="1" id="KW-0732">Signal</keyword>
<dbReference type="EMBL" id="JAELXS010000007">
    <property type="protein sequence ID" value="MBJ6122792.1"/>
    <property type="molecule type" value="Genomic_DNA"/>
</dbReference>
<evidence type="ECO:0000313" key="4">
    <source>
        <dbReference type="Proteomes" id="UP000640426"/>
    </source>
</evidence>
<gene>
    <name evidence="3" type="ORF">JAO74_13415</name>
</gene>
<name>A0ABS0XRZ9_9SPHN</name>
<dbReference type="Gene3D" id="3.90.70.10">
    <property type="entry name" value="Cysteine proteinases"/>
    <property type="match status" value="1"/>
</dbReference>
<dbReference type="PROSITE" id="PS50990">
    <property type="entry name" value="PEPTIDASE_C39"/>
    <property type="match status" value="1"/>
</dbReference>
<feature type="chain" id="PRO_5047092790" evidence="1">
    <location>
        <begin position="21"/>
        <end position="235"/>
    </location>
</feature>
<dbReference type="PROSITE" id="PS51257">
    <property type="entry name" value="PROKAR_LIPOPROTEIN"/>
    <property type="match status" value="1"/>
</dbReference>
<evidence type="ECO:0000313" key="3">
    <source>
        <dbReference type="EMBL" id="MBJ6122792.1"/>
    </source>
</evidence>
<evidence type="ECO:0000256" key="1">
    <source>
        <dbReference type="SAM" id="SignalP"/>
    </source>
</evidence>
<dbReference type="InterPro" id="IPR005074">
    <property type="entry name" value="Peptidase_C39"/>
</dbReference>
<dbReference type="Proteomes" id="UP000640426">
    <property type="component" value="Unassembled WGS sequence"/>
</dbReference>
<protein>
    <submittedName>
        <fullName evidence="3">C39 family peptidase</fullName>
    </submittedName>
</protein>
<accession>A0ABS0XRZ9</accession>
<dbReference type="CDD" id="cd02423">
    <property type="entry name" value="Peptidase_C39G"/>
    <property type="match status" value="1"/>
</dbReference>
<evidence type="ECO:0000259" key="2">
    <source>
        <dbReference type="PROSITE" id="PS50990"/>
    </source>
</evidence>
<dbReference type="Pfam" id="PF03412">
    <property type="entry name" value="Peptidase_C39"/>
    <property type="match status" value="1"/>
</dbReference>